<accession>A0ABR3G385</accession>
<feature type="compositionally biased region" description="Low complexity" evidence="1">
    <location>
        <begin position="1"/>
        <end position="19"/>
    </location>
</feature>
<evidence type="ECO:0000313" key="2">
    <source>
        <dbReference type="EMBL" id="KAL0630407.1"/>
    </source>
</evidence>
<protein>
    <submittedName>
        <fullName evidence="2">Uncharacterized protein</fullName>
    </submittedName>
</protein>
<feature type="region of interest" description="Disordered" evidence="1">
    <location>
        <begin position="1"/>
        <end position="47"/>
    </location>
</feature>
<evidence type="ECO:0000256" key="1">
    <source>
        <dbReference type="SAM" id="MobiDB-lite"/>
    </source>
</evidence>
<organism evidence="2 3">
    <name type="scientific">Discina gigas</name>
    <dbReference type="NCBI Taxonomy" id="1032678"/>
    <lineage>
        <taxon>Eukaryota</taxon>
        <taxon>Fungi</taxon>
        <taxon>Dikarya</taxon>
        <taxon>Ascomycota</taxon>
        <taxon>Pezizomycotina</taxon>
        <taxon>Pezizomycetes</taxon>
        <taxon>Pezizales</taxon>
        <taxon>Discinaceae</taxon>
        <taxon>Discina</taxon>
    </lineage>
</organism>
<name>A0ABR3G385_9PEZI</name>
<feature type="region of interest" description="Disordered" evidence="1">
    <location>
        <begin position="94"/>
        <end position="115"/>
    </location>
</feature>
<reference evidence="2 3" key="1">
    <citation type="submission" date="2024-02" db="EMBL/GenBank/DDBJ databases">
        <title>Discinaceae phylogenomics.</title>
        <authorList>
            <person name="Dirks A.C."/>
            <person name="James T.Y."/>
        </authorList>
    </citation>
    <scope>NUCLEOTIDE SEQUENCE [LARGE SCALE GENOMIC DNA]</scope>
    <source>
        <strain evidence="2 3">ACD0624</strain>
    </source>
</reference>
<dbReference type="Proteomes" id="UP001447188">
    <property type="component" value="Unassembled WGS sequence"/>
</dbReference>
<dbReference type="EMBL" id="JBBBZM010000698">
    <property type="protein sequence ID" value="KAL0630407.1"/>
    <property type="molecule type" value="Genomic_DNA"/>
</dbReference>
<sequence length="115" mass="12015">MHQPNAPHASATAITAFAAPPHPPVPSAPGPITPISTPAPALSANSRAHPVYTTRCSAVTADPSPTSATALSTPLTPKPLLLPLLGNYHPSQRPIPPLLCFDAPPEEKTKKRRKQ</sequence>
<proteinExistence type="predicted"/>
<comment type="caution">
    <text evidence="2">The sequence shown here is derived from an EMBL/GenBank/DDBJ whole genome shotgun (WGS) entry which is preliminary data.</text>
</comment>
<gene>
    <name evidence="2" type="ORF">Q9L58_010746</name>
</gene>
<feature type="compositionally biased region" description="Pro residues" evidence="1">
    <location>
        <begin position="20"/>
        <end position="32"/>
    </location>
</feature>
<keyword evidence="3" id="KW-1185">Reference proteome</keyword>
<evidence type="ECO:0000313" key="3">
    <source>
        <dbReference type="Proteomes" id="UP001447188"/>
    </source>
</evidence>